<accession>A0A508AS20</accession>
<proteinExistence type="predicted"/>
<dbReference type="Gene3D" id="3.40.710.10">
    <property type="entry name" value="DD-peptidase/beta-lactamase superfamily"/>
    <property type="match status" value="1"/>
</dbReference>
<evidence type="ECO:0000259" key="1">
    <source>
        <dbReference type="Pfam" id="PF00144"/>
    </source>
</evidence>
<dbReference type="Proteomes" id="UP000318212">
    <property type="component" value="Unassembled WGS sequence"/>
</dbReference>
<dbReference type="PROSITE" id="PS51257">
    <property type="entry name" value="PROKAR_LIPOPROTEIN"/>
    <property type="match status" value="1"/>
</dbReference>
<dbReference type="InterPro" id="IPR012338">
    <property type="entry name" value="Beta-lactam/transpept-like"/>
</dbReference>
<feature type="non-terminal residue" evidence="2">
    <location>
        <position position="450"/>
    </location>
</feature>
<name>A0A508AS20_9GAMM</name>
<reference evidence="2 3" key="1">
    <citation type="submission" date="2019-06" db="EMBL/GenBank/DDBJ databases">
        <title>Lysobacter alkalisoli sp. nov. isolated from saline soil.</title>
        <authorList>
            <person name="Sun J.-Q."/>
            <person name="Xu L."/>
        </authorList>
    </citation>
    <scope>NUCLEOTIDE SEQUENCE [LARGE SCALE GENOMIC DNA]</scope>
    <source>
        <strain evidence="2 3">JCM 31130</strain>
    </source>
</reference>
<sequence length="450" mass="47608">MRMLGALPRRTPWTARALLASALVVFSTGCTGISQRVPAPPPMAAVAEDAVLAERVDAYFAPLASHADLSGTLVVMRGEQPVLVRHYGHADWPARRAHSLATRYSAASVTKSVVAATLVQLERAGTVSLDQPVGHWLEPLADRPGMSLRAVLHHSAGLPRDLPDDFRTGEADVATWLAAHPRRLQAPGKERYSNVGYALLAEVVARASGRPFAEVARDRVLRPAGMSDSQVALETADHFADGALPYTAGPEPEGVMTPVPAPLEIGSSGLVATAPDLARWARTLADGAYPELFVDEDPLGSIDTGQDDNGDYVSVQGTLPGYSANAIAWRDSDLSVAFAGNLFDYPVLRMGKTLRGLLGPTPPAPPPARPQAVPLADAHRARAGRYAHPDFGTIAIAEVPGRGGMTLTMPRQPAYWSFHLTPIADGGLHWRAFGVVFRAGDAGGLLASPA</sequence>
<dbReference type="OrthoDB" id="5705574at2"/>
<evidence type="ECO:0000313" key="3">
    <source>
        <dbReference type="Proteomes" id="UP000318212"/>
    </source>
</evidence>
<protein>
    <submittedName>
        <fullName evidence="2">Beta-lactamase family protein</fullName>
    </submittedName>
</protein>
<feature type="domain" description="Beta-lactamase-related" evidence="1">
    <location>
        <begin position="68"/>
        <end position="291"/>
    </location>
</feature>
<comment type="caution">
    <text evidence="2">The sequence shown here is derived from an EMBL/GenBank/DDBJ whole genome shotgun (WGS) entry which is preliminary data.</text>
</comment>
<dbReference type="SUPFAM" id="SSF56601">
    <property type="entry name" value="beta-lactamase/transpeptidase-like"/>
    <property type="match status" value="1"/>
</dbReference>
<dbReference type="InterPro" id="IPR050789">
    <property type="entry name" value="Diverse_Enzym_Activities"/>
</dbReference>
<organism evidence="2 3">
    <name type="scientific">Marilutibacter aestuarii</name>
    <dbReference type="NCBI Taxonomy" id="1706195"/>
    <lineage>
        <taxon>Bacteria</taxon>
        <taxon>Pseudomonadati</taxon>
        <taxon>Pseudomonadota</taxon>
        <taxon>Gammaproteobacteria</taxon>
        <taxon>Lysobacterales</taxon>
        <taxon>Lysobacteraceae</taxon>
        <taxon>Marilutibacter</taxon>
    </lineage>
</organism>
<dbReference type="AlphaFoldDB" id="A0A508AS20"/>
<gene>
    <name evidence="2" type="ORF">FKV25_01740</name>
</gene>
<dbReference type="PANTHER" id="PTHR43283">
    <property type="entry name" value="BETA-LACTAMASE-RELATED"/>
    <property type="match status" value="1"/>
</dbReference>
<dbReference type="EMBL" id="VICE01000013">
    <property type="protein sequence ID" value="TQD51271.1"/>
    <property type="molecule type" value="Genomic_DNA"/>
</dbReference>
<dbReference type="Pfam" id="PF00144">
    <property type="entry name" value="Beta-lactamase"/>
    <property type="match status" value="1"/>
</dbReference>
<dbReference type="PANTHER" id="PTHR43283:SF7">
    <property type="entry name" value="BETA-LACTAMASE-RELATED DOMAIN-CONTAINING PROTEIN"/>
    <property type="match status" value="1"/>
</dbReference>
<keyword evidence="3" id="KW-1185">Reference proteome</keyword>
<evidence type="ECO:0000313" key="2">
    <source>
        <dbReference type="EMBL" id="TQD51271.1"/>
    </source>
</evidence>
<dbReference type="InterPro" id="IPR001466">
    <property type="entry name" value="Beta-lactam-related"/>
</dbReference>